<keyword evidence="8 11" id="KW-0472">Membrane</keyword>
<dbReference type="STRING" id="282301.A0A267DVK1"/>
<evidence type="ECO:0000256" key="10">
    <source>
        <dbReference type="ARBA" id="ARBA00023944"/>
    </source>
</evidence>
<comment type="function">
    <text evidence="11">Lyase that catalyzes the covalent linking of the heme group to the cytochrome C apoprotein to produce the mature functional cytochrome.</text>
</comment>
<keyword evidence="4 11" id="KW-0479">Metal-binding</keyword>
<dbReference type="AlphaFoldDB" id="A0A267DVK1"/>
<keyword evidence="13" id="KW-0732">Signal</keyword>
<feature type="signal peptide" evidence="13">
    <location>
        <begin position="1"/>
        <end position="20"/>
    </location>
</feature>
<keyword evidence="9 11" id="KW-0456">Lyase</keyword>
<dbReference type="PANTHER" id="PTHR12743:SF0">
    <property type="entry name" value="HOLOCYTOCHROME C-TYPE SYNTHASE"/>
    <property type="match status" value="1"/>
</dbReference>
<comment type="caution">
    <text evidence="14">The sequence shown here is derived from an EMBL/GenBank/DDBJ whole genome shotgun (WGS) entry which is preliminary data.</text>
</comment>
<keyword evidence="5 11" id="KW-0999">Mitochondrion inner membrane</keyword>
<gene>
    <name evidence="14" type="ORF">BOX15_Mlig023186g4</name>
</gene>
<evidence type="ECO:0000256" key="8">
    <source>
        <dbReference type="ARBA" id="ARBA00023136"/>
    </source>
</evidence>
<evidence type="ECO:0000256" key="13">
    <source>
        <dbReference type="SAM" id="SignalP"/>
    </source>
</evidence>
<evidence type="ECO:0000256" key="11">
    <source>
        <dbReference type="RuleBase" id="RU363130"/>
    </source>
</evidence>
<dbReference type="GO" id="GO:0005743">
    <property type="term" value="C:mitochondrial inner membrane"/>
    <property type="evidence" value="ECO:0007669"/>
    <property type="project" value="UniProtKB-SubCell"/>
</dbReference>
<dbReference type="PROSITE" id="PS00821">
    <property type="entry name" value="CYTO_HEME_LYASE_1"/>
    <property type="match status" value="1"/>
</dbReference>
<keyword evidence="15" id="KW-1185">Reference proteome</keyword>
<evidence type="ECO:0000256" key="2">
    <source>
        <dbReference type="ARBA" id="ARBA00007255"/>
    </source>
</evidence>
<accession>A0A267DVK1</accession>
<feature type="chain" id="PRO_5012899078" description="Holocytochrome c-type synthase" evidence="13">
    <location>
        <begin position="21"/>
        <end position="303"/>
    </location>
</feature>
<dbReference type="Pfam" id="PF01265">
    <property type="entry name" value="Cyto_heme_lyase"/>
    <property type="match status" value="1"/>
</dbReference>
<proteinExistence type="inferred from homology"/>
<evidence type="ECO:0000313" key="14">
    <source>
        <dbReference type="EMBL" id="PAA53340.1"/>
    </source>
</evidence>
<evidence type="ECO:0000256" key="6">
    <source>
        <dbReference type="ARBA" id="ARBA00023004"/>
    </source>
</evidence>
<dbReference type="InterPro" id="IPR000511">
    <property type="entry name" value="Holocyt_c/c1_synthase"/>
</dbReference>
<keyword evidence="3 11" id="KW-0349">Heme</keyword>
<evidence type="ECO:0000256" key="5">
    <source>
        <dbReference type="ARBA" id="ARBA00022792"/>
    </source>
</evidence>
<keyword evidence="6 11" id="KW-0408">Iron</keyword>
<organism evidence="14 15">
    <name type="scientific">Macrostomum lignano</name>
    <dbReference type="NCBI Taxonomy" id="282301"/>
    <lineage>
        <taxon>Eukaryota</taxon>
        <taxon>Metazoa</taxon>
        <taxon>Spiralia</taxon>
        <taxon>Lophotrochozoa</taxon>
        <taxon>Platyhelminthes</taxon>
        <taxon>Rhabditophora</taxon>
        <taxon>Macrostomorpha</taxon>
        <taxon>Macrostomida</taxon>
        <taxon>Macrostomidae</taxon>
        <taxon>Macrostomum</taxon>
    </lineage>
</organism>
<evidence type="ECO:0000256" key="1">
    <source>
        <dbReference type="ARBA" id="ARBA00004273"/>
    </source>
</evidence>
<reference evidence="14 15" key="1">
    <citation type="submission" date="2017-06" db="EMBL/GenBank/DDBJ databases">
        <title>A platform for efficient transgenesis in Macrostomum lignano, a flatworm model organism for stem cell research.</title>
        <authorList>
            <person name="Berezikov E."/>
        </authorList>
    </citation>
    <scope>NUCLEOTIDE SEQUENCE [LARGE SCALE GENOMIC DNA]</scope>
    <source>
        <strain evidence="14">DV1</strain>
        <tissue evidence="14">Whole organism</tissue>
    </source>
</reference>
<dbReference type="PANTHER" id="PTHR12743">
    <property type="entry name" value="CYTOCHROME C1 HEME LYASE"/>
    <property type="match status" value="1"/>
</dbReference>
<dbReference type="EC" id="4.4.1.17" evidence="11"/>
<comment type="catalytic activity">
    <reaction evidence="10">
        <text>holo-[cytochrome c] = apo-[cytochrome c] + heme b</text>
        <dbReference type="Rhea" id="RHEA:22648"/>
        <dbReference type="Rhea" id="RHEA-COMP:10725"/>
        <dbReference type="Rhea" id="RHEA-COMP:10726"/>
        <dbReference type="ChEBI" id="CHEBI:29950"/>
        <dbReference type="ChEBI" id="CHEBI:60344"/>
        <dbReference type="ChEBI" id="CHEBI:83739"/>
        <dbReference type="EC" id="4.4.1.17"/>
    </reaction>
    <physiologicalReaction direction="right-to-left" evidence="10">
        <dbReference type="Rhea" id="RHEA:22650"/>
    </physiologicalReaction>
</comment>
<evidence type="ECO:0000256" key="4">
    <source>
        <dbReference type="ARBA" id="ARBA00022723"/>
    </source>
</evidence>
<feature type="non-terminal residue" evidence="14">
    <location>
        <position position="1"/>
    </location>
</feature>
<evidence type="ECO:0000256" key="9">
    <source>
        <dbReference type="ARBA" id="ARBA00023239"/>
    </source>
</evidence>
<sequence length="303" mass="33780">APILVLACCHISCTLPLVWRVVLDNFRFKRNKSLNVAKLPAAATGSQEQPPPECPMHAKTAASPAAAAPTQSANNGSGCPVNSDAGSGCPVNAGTDGQLDPLNMMPSASALQQPTPGQPFPLDTGRQRSSIPKASGNEGEKWEYPSAQMFWNAMVRKGWRWQNSEVTPETMDAIIRIHNANNELAWREVLKWEAYHARECPTPRLASFGGKATQLSPRAKFRYWLGYQKPFDRHDWIVDRCGRSVRYIIDYYDGKQIDENYEFAALDVRPALDSFTALRDRTKAAYMRWRYSGETEGEGDKTN</sequence>
<evidence type="ECO:0000256" key="3">
    <source>
        <dbReference type="ARBA" id="ARBA00022617"/>
    </source>
</evidence>
<evidence type="ECO:0000256" key="7">
    <source>
        <dbReference type="ARBA" id="ARBA00023128"/>
    </source>
</evidence>
<dbReference type="Proteomes" id="UP000215902">
    <property type="component" value="Unassembled WGS sequence"/>
</dbReference>
<protein>
    <recommendedName>
        <fullName evidence="11">Holocytochrome c-type synthase</fullName>
        <ecNumber evidence="11">4.4.1.17</ecNumber>
    </recommendedName>
</protein>
<name>A0A267DVK1_9PLAT</name>
<evidence type="ECO:0000313" key="15">
    <source>
        <dbReference type="Proteomes" id="UP000215902"/>
    </source>
</evidence>
<comment type="similarity">
    <text evidence="2 11">Belongs to the cytochrome c-type heme lyase family.</text>
</comment>
<keyword evidence="7 11" id="KW-0496">Mitochondrion</keyword>
<comment type="subcellular location">
    <subcellularLocation>
        <location evidence="1 11">Mitochondrion inner membrane</location>
    </subcellularLocation>
</comment>
<dbReference type="GO" id="GO:0046872">
    <property type="term" value="F:metal ion binding"/>
    <property type="evidence" value="ECO:0007669"/>
    <property type="project" value="UniProtKB-KW"/>
</dbReference>
<dbReference type="EMBL" id="NIVC01003102">
    <property type="protein sequence ID" value="PAA53340.1"/>
    <property type="molecule type" value="Genomic_DNA"/>
</dbReference>
<dbReference type="OrthoDB" id="4243at2759"/>
<evidence type="ECO:0000256" key="12">
    <source>
        <dbReference type="SAM" id="MobiDB-lite"/>
    </source>
</evidence>
<dbReference type="GO" id="GO:0004408">
    <property type="term" value="F:holocytochrome-c synthase activity"/>
    <property type="evidence" value="ECO:0007669"/>
    <property type="project" value="UniProtKB-EC"/>
</dbReference>
<feature type="compositionally biased region" description="Low complexity" evidence="12">
    <location>
        <begin position="58"/>
        <end position="73"/>
    </location>
</feature>
<feature type="region of interest" description="Disordered" evidence="12">
    <location>
        <begin position="40"/>
        <end position="140"/>
    </location>
</feature>
<dbReference type="PROSITE" id="PS00822">
    <property type="entry name" value="CYTO_HEME_LYASE_2"/>
    <property type="match status" value="1"/>
</dbReference>